<dbReference type="OrthoDB" id="5767762at2"/>
<proteinExistence type="inferred from homology"/>
<dbReference type="Proteomes" id="UP000006683">
    <property type="component" value="Chromosome"/>
</dbReference>
<dbReference type="EMBL" id="CP002209">
    <property type="protein sequence ID" value="ADN76468.1"/>
    <property type="molecule type" value="Genomic_DNA"/>
</dbReference>
<dbReference type="SUPFAM" id="SSF51161">
    <property type="entry name" value="Trimeric LpxA-like enzymes"/>
    <property type="match status" value="1"/>
</dbReference>
<dbReference type="GO" id="GO:0016746">
    <property type="term" value="F:acyltransferase activity"/>
    <property type="evidence" value="ECO:0007669"/>
    <property type="project" value="UniProtKB-KW"/>
</dbReference>
<evidence type="ECO:0000313" key="5">
    <source>
        <dbReference type="EMBL" id="ADN76468.1"/>
    </source>
</evidence>
<dbReference type="KEGG" id="fbl:Fbal_2265"/>
<sequence length="196" mass="21789">MPISSYASFRQCLEQDRLHSKRSAGAAKYFFDAIWQFTVLLRLCEWMHNRKHRVGYLLCCPLFRWRSRTLGFTIPINTCGPGLYVPHYGTIVINTRARIGRNCTIHTDVCIGRHPDSKERVPTLGDNIYIGPGAKIYDAITVANGATIGANAVVNRSFNEENCVLAGVPAKMLTKKAGASQPRPLHLASFSKSPDP</sequence>
<comment type="similarity">
    <text evidence="1">Belongs to the transferase hexapeptide repeat family.</text>
</comment>
<dbReference type="RefSeq" id="WP_013345774.1">
    <property type="nucleotide sequence ID" value="NC_014541.1"/>
</dbReference>
<dbReference type="InterPro" id="IPR011004">
    <property type="entry name" value="Trimer_LpxA-like_sf"/>
</dbReference>
<organism evidence="5 6">
    <name type="scientific">Ferrimonas balearica (strain DSM 9799 / CCM 4581 / KCTC 23876 / PAT)</name>
    <dbReference type="NCBI Taxonomy" id="550540"/>
    <lineage>
        <taxon>Bacteria</taxon>
        <taxon>Pseudomonadati</taxon>
        <taxon>Pseudomonadota</taxon>
        <taxon>Gammaproteobacteria</taxon>
        <taxon>Alteromonadales</taxon>
        <taxon>Ferrimonadaceae</taxon>
        <taxon>Ferrimonas</taxon>
    </lineage>
</organism>
<protein>
    <submittedName>
        <fullName evidence="5">Transferase hexapeptide repeat containing protein</fullName>
    </submittedName>
</protein>
<dbReference type="PANTHER" id="PTHR42811">
    <property type="entry name" value="SERINE ACETYLTRANSFERASE"/>
    <property type="match status" value="1"/>
</dbReference>
<evidence type="ECO:0000313" key="6">
    <source>
        <dbReference type="Proteomes" id="UP000006683"/>
    </source>
</evidence>
<dbReference type="STRING" id="550540.Fbal_2265"/>
<reference evidence="5 6" key="1">
    <citation type="journal article" date="2010" name="Stand. Genomic Sci.">
        <title>Complete genome sequence of Ferrimonas balearica type strain (PAT).</title>
        <authorList>
            <person name="Nolan M."/>
            <person name="Sikorski J."/>
            <person name="Davenport K."/>
            <person name="Lucas S."/>
            <person name="Glavina Del Rio T."/>
            <person name="Tice H."/>
            <person name="Cheng J."/>
            <person name="Goodwin L."/>
            <person name="Pitluck S."/>
            <person name="Liolios K."/>
            <person name="Ivanova N."/>
            <person name="Mavromatis K."/>
            <person name="Ovchinnikova G."/>
            <person name="Pati A."/>
            <person name="Chen A."/>
            <person name="Palaniappan K."/>
            <person name="Land M."/>
            <person name="Hauser L."/>
            <person name="Chang Y."/>
            <person name="Jeffries C."/>
            <person name="Tapia R."/>
            <person name="Brettin T."/>
            <person name="Detter J."/>
            <person name="Han C."/>
            <person name="Yasawong M."/>
            <person name="Rohde M."/>
            <person name="Tindall B."/>
            <person name="Goker M."/>
            <person name="Woyke T."/>
            <person name="Bristow J."/>
            <person name="Eisen J."/>
            <person name="Markowitz V."/>
            <person name="Hugenholtz P."/>
            <person name="Kyrpides N."/>
            <person name="Klenk H."/>
            <person name="Lapidus A."/>
        </authorList>
    </citation>
    <scope>NUCLEOTIDE SEQUENCE [LARGE SCALE GENOMIC DNA]</scope>
    <source>
        <strain evidence="6">DSM 9799 / CCM 4581 / KCTC 23876 / PAT</strain>
    </source>
</reference>
<keyword evidence="3" id="KW-0012">Acyltransferase</keyword>
<dbReference type="InterPro" id="IPR001451">
    <property type="entry name" value="Hexapep"/>
</dbReference>
<accession>E1SWI6</accession>
<keyword evidence="6" id="KW-1185">Reference proteome</keyword>
<dbReference type="HOGENOM" id="CLU_051638_11_0_6"/>
<dbReference type="AlphaFoldDB" id="E1SWI6"/>
<dbReference type="eggNOG" id="COG1045">
    <property type="taxonomic scope" value="Bacteria"/>
</dbReference>
<feature type="region of interest" description="Disordered" evidence="4">
    <location>
        <begin position="177"/>
        <end position="196"/>
    </location>
</feature>
<dbReference type="CDD" id="cd03354">
    <property type="entry name" value="LbH_SAT"/>
    <property type="match status" value="1"/>
</dbReference>
<dbReference type="GeneID" id="67182469"/>
<evidence type="ECO:0000256" key="3">
    <source>
        <dbReference type="ARBA" id="ARBA00023315"/>
    </source>
</evidence>
<dbReference type="Gene3D" id="2.160.10.10">
    <property type="entry name" value="Hexapeptide repeat proteins"/>
    <property type="match status" value="1"/>
</dbReference>
<evidence type="ECO:0000256" key="1">
    <source>
        <dbReference type="ARBA" id="ARBA00007274"/>
    </source>
</evidence>
<evidence type="ECO:0000256" key="2">
    <source>
        <dbReference type="ARBA" id="ARBA00022679"/>
    </source>
</evidence>
<name>E1SWI6_FERBD</name>
<gene>
    <name evidence="5" type="ordered locus">Fbal_2265</name>
</gene>
<dbReference type="InterPro" id="IPR045304">
    <property type="entry name" value="LbH_SAT"/>
</dbReference>
<dbReference type="Pfam" id="PF00132">
    <property type="entry name" value="Hexapep"/>
    <property type="match status" value="1"/>
</dbReference>
<keyword evidence="2 5" id="KW-0808">Transferase</keyword>
<evidence type="ECO:0000256" key="4">
    <source>
        <dbReference type="SAM" id="MobiDB-lite"/>
    </source>
</evidence>